<feature type="compositionally biased region" description="Basic and acidic residues" evidence="1">
    <location>
        <begin position="65"/>
        <end position="80"/>
    </location>
</feature>
<dbReference type="Pfam" id="PF12438">
    <property type="entry name" value="DUF3679"/>
    <property type="match status" value="1"/>
</dbReference>
<accession>A0A8J2VEW3</accession>
<feature type="region of interest" description="Disordered" evidence="1">
    <location>
        <begin position="65"/>
        <end position="92"/>
    </location>
</feature>
<feature type="compositionally biased region" description="Low complexity" evidence="1">
    <location>
        <begin position="81"/>
        <end position="92"/>
    </location>
</feature>
<dbReference type="InterPro" id="IPR020534">
    <property type="entry name" value="Uncharacterised_YqxA"/>
</dbReference>
<evidence type="ECO:0008006" key="4">
    <source>
        <dbReference type="Google" id="ProtNLM"/>
    </source>
</evidence>
<proteinExistence type="predicted"/>
<reference evidence="2" key="1">
    <citation type="journal article" date="2014" name="Int. J. Syst. Evol. Microbiol.">
        <title>Complete genome sequence of Corynebacterium casei LMG S-19264T (=DSM 44701T), isolated from a smear-ripened cheese.</title>
        <authorList>
            <consortium name="US DOE Joint Genome Institute (JGI-PGF)"/>
            <person name="Walter F."/>
            <person name="Albersmeier A."/>
            <person name="Kalinowski J."/>
            <person name="Ruckert C."/>
        </authorList>
    </citation>
    <scope>NUCLEOTIDE SEQUENCE</scope>
    <source>
        <strain evidence="2">CGMCC 1.15179</strain>
    </source>
</reference>
<evidence type="ECO:0000313" key="2">
    <source>
        <dbReference type="EMBL" id="GGE14463.1"/>
    </source>
</evidence>
<keyword evidence="3" id="KW-1185">Reference proteome</keyword>
<dbReference type="AlphaFoldDB" id="A0A8J2VEW3"/>
<gene>
    <name evidence="2" type="ORF">GCM10011571_14920</name>
</gene>
<name>A0A8J2VEW3_9BACL</name>
<reference evidence="2" key="2">
    <citation type="submission" date="2020-09" db="EMBL/GenBank/DDBJ databases">
        <authorList>
            <person name="Sun Q."/>
            <person name="Zhou Y."/>
        </authorList>
    </citation>
    <scope>NUCLEOTIDE SEQUENCE</scope>
    <source>
        <strain evidence="2">CGMCC 1.15179</strain>
    </source>
</reference>
<organism evidence="2 3">
    <name type="scientific">Marinithermofilum abyssi</name>
    <dbReference type="NCBI Taxonomy" id="1571185"/>
    <lineage>
        <taxon>Bacteria</taxon>
        <taxon>Bacillati</taxon>
        <taxon>Bacillota</taxon>
        <taxon>Bacilli</taxon>
        <taxon>Bacillales</taxon>
        <taxon>Thermoactinomycetaceae</taxon>
        <taxon>Marinithermofilum</taxon>
    </lineage>
</organism>
<dbReference type="EMBL" id="BMHQ01000004">
    <property type="protein sequence ID" value="GGE14463.1"/>
    <property type="molecule type" value="Genomic_DNA"/>
</dbReference>
<evidence type="ECO:0000256" key="1">
    <source>
        <dbReference type="SAM" id="MobiDB-lite"/>
    </source>
</evidence>
<comment type="caution">
    <text evidence="2">The sequence shown here is derived from an EMBL/GenBank/DDBJ whole genome shotgun (WGS) entry which is preliminary data.</text>
</comment>
<dbReference type="Proteomes" id="UP000625210">
    <property type="component" value="Unassembled WGS sequence"/>
</dbReference>
<evidence type="ECO:0000313" key="3">
    <source>
        <dbReference type="Proteomes" id="UP000625210"/>
    </source>
</evidence>
<protein>
    <recommendedName>
        <fullName evidence="4">DUF3679 domain-containing protein</fullName>
    </recommendedName>
</protein>
<sequence>MRLMFQVFTLMMVLMFGLFLGIDTAEQNIQKIQGSQGAPRAVQITPENGRVEIAVLGHVYEAENPVKKEEEREPKVKKGESSQVSSRSLEESSWMAQVSNQVGQGLRQGTRKALDEVVGWLD</sequence>